<dbReference type="Proteomes" id="UP001565200">
    <property type="component" value="Unassembled WGS sequence"/>
</dbReference>
<proteinExistence type="inferred from homology"/>
<dbReference type="PROSITE" id="PS51175">
    <property type="entry name" value="CBM6"/>
    <property type="match status" value="1"/>
</dbReference>
<evidence type="ECO:0000256" key="6">
    <source>
        <dbReference type="ARBA" id="ARBA00023295"/>
    </source>
</evidence>
<evidence type="ECO:0000256" key="3">
    <source>
        <dbReference type="ARBA" id="ARBA00022729"/>
    </source>
</evidence>
<dbReference type="Pfam" id="PF03422">
    <property type="entry name" value="CBM_6"/>
    <property type="match status" value="1"/>
</dbReference>
<evidence type="ECO:0000256" key="7">
    <source>
        <dbReference type="SAM" id="SignalP"/>
    </source>
</evidence>
<organism evidence="9 10">
    <name type="scientific">Heminiphilus faecis</name>
    <dbReference type="NCBI Taxonomy" id="2601703"/>
    <lineage>
        <taxon>Bacteria</taxon>
        <taxon>Pseudomonadati</taxon>
        <taxon>Bacteroidota</taxon>
        <taxon>Bacteroidia</taxon>
        <taxon>Bacteroidales</taxon>
        <taxon>Muribaculaceae</taxon>
        <taxon>Heminiphilus</taxon>
    </lineage>
</organism>
<sequence length="672" mass="74683">MKIKRTVLSAVALSLSLGGFCAVPDGYIYDYYDSGTTPGKFLKSYTGKAYNGVPKVMKSGLTKIQAEDFDGGAAGKAYSFNNGGDNEYRRDKAAVSVSKTADGWSVGNVSAGKDWLCYTVDVAQPGEYRISASTASDDRSPYYFEVDGNAAGSMLYATGNGWDTYTLDTTDGVYLTKGRHVIKWVPAGGINFDWFALERVGDYKKPASALSFDYPRTSVYTDNPLFLDFTSPMKDCGLVGALYTADPSARVWNIDGRDVLYVYASHDLEPPRGCDYMDRYHIFSTEDLVNWTDHGEVMNAATSNAVTGIGSDGFMWAPDCGYNPADSLYYFIYPHKLSNVEDVWGIFVATSRTPAGPFDPKGYIKGVPSVIDPCLFVDDDGQPYIYVGGGGKGCWGGKLRRDDWTKLDGEMKQLGAFEDFHEAPWVHKYNGKYYLSHSDNNFENNHLRYSVADDPLGPYTPKGVYMLAHGHDTTHGSIVKFKDKWYQFYHTADYSGRGNLRSVCFDELVYNPDGSIAMVNTWGEPYLSTPITLLASAPLTVPAVNYNRGKNSKGYFTCSKKAPARDADFVTLGAEEWLRFSINVEKRGTYKVSIRLRQSIPNSRLAVMEDAEYLTSMRGEYLPDKASTGWQDMVLELPLQAGEHFLELRVKRGDISIENFTLSFETEKRTGK</sequence>
<keyword evidence="2" id="KW-0624">Polysaccharide degradation</keyword>
<dbReference type="InterPro" id="IPR052176">
    <property type="entry name" value="Glycosyl_Hydrlase_43_Enz"/>
</dbReference>
<comment type="similarity">
    <text evidence="1">Belongs to the glycosyl hydrolase 43 family.</text>
</comment>
<evidence type="ECO:0000313" key="10">
    <source>
        <dbReference type="Proteomes" id="UP001565200"/>
    </source>
</evidence>
<dbReference type="RefSeq" id="WP_148464338.1">
    <property type="nucleotide sequence ID" value="NZ_JBCLPP010000007.1"/>
</dbReference>
<evidence type="ECO:0000259" key="8">
    <source>
        <dbReference type="PROSITE" id="PS51175"/>
    </source>
</evidence>
<dbReference type="PANTHER" id="PTHR43772:SF2">
    <property type="entry name" value="PUTATIVE (AFU_ORTHOLOGUE AFUA_2G04480)-RELATED"/>
    <property type="match status" value="1"/>
</dbReference>
<dbReference type="SUPFAM" id="SSF75005">
    <property type="entry name" value="Arabinanase/levansucrase/invertase"/>
    <property type="match status" value="1"/>
</dbReference>
<feature type="chain" id="PRO_5046908535" evidence="7">
    <location>
        <begin position="22"/>
        <end position="672"/>
    </location>
</feature>
<reference evidence="9 10" key="1">
    <citation type="submission" date="2024-03" db="EMBL/GenBank/DDBJ databases">
        <title>Mouse gut bacterial collection (mGBC) of GemPharmatech.</title>
        <authorList>
            <person name="He Y."/>
            <person name="Dong L."/>
            <person name="Wu D."/>
            <person name="Gao X."/>
            <person name="Lin Z."/>
        </authorList>
    </citation>
    <scope>NUCLEOTIDE SEQUENCE [LARGE SCALE GENOMIC DNA]</scope>
    <source>
        <strain evidence="9 10">54-13</strain>
    </source>
</reference>
<name>A0ABV4CTH0_9BACT</name>
<keyword evidence="4" id="KW-0378">Hydrolase</keyword>
<gene>
    <name evidence="9" type="ORF">AAK873_03545</name>
</gene>
<accession>A0ABV4CTH0</accession>
<dbReference type="SMART" id="SM00606">
    <property type="entry name" value="CBD_IV"/>
    <property type="match status" value="1"/>
</dbReference>
<dbReference type="SUPFAM" id="SSF49785">
    <property type="entry name" value="Galactose-binding domain-like"/>
    <property type="match status" value="2"/>
</dbReference>
<evidence type="ECO:0000256" key="5">
    <source>
        <dbReference type="ARBA" id="ARBA00023277"/>
    </source>
</evidence>
<keyword evidence="2" id="KW-0858">Xylan degradation</keyword>
<protein>
    <submittedName>
        <fullName evidence="9">Family 43 glycosylhydrolase</fullName>
    </submittedName>
</protein>
<evidence type="ECO:0000256" key="1">
    <source>
        <dbReference type="ARBA" id="ARBA00009865"/>
    </source>
</evidence>
<dbReference type="PANTHER" id="PTHR43772">
    <property type="entry name" value="ENDO-1,4-BETA-XYLANASE"/>
    <property type="match status" value="1"/>
</dbReference>
<feature type="signal peptide" evidence="7">
    <location>
        <begin position="1"/>
        <end position="21"/>
    </location>
</feature>
<dbReference type="EMBL" id="JBCLPP010000007">
    <property type="protein sequence ID" value="MEY8244694.1"/>
    <property type="molecule type" value="Genomic_DNA"/>
</dbReference>
<keyword evidence="5" id="KW-0119">Carbohydrate metabolism</keyword>
<dbReference type="InterPro" id="IPR005084">
    <property type="entry name" value="CBM6"/>
</dbReference>
<dbReference type="InterPro" id="IPR006584">
    <property type="entry name" value="Cellulose-bd_IV"/>
</dbReference>
<keyword evidence="10" id="KW-1185">Reference proteome</keyword>
<feature type="domain" description="CBM6" evidence="8">
    <location>
        <begin position="62"/>
        <end position="198"/>
    </location>
</feature>
<dbReference type="CDD" id="cd04080">
    <property type="entry name" value="CBM6_cellulase-like"/>
    <property type="match status" value="1"/>
</dbReference>
<dbReference type="InterPro" id="IPR023296">
    <property type="entry name" value="Glyco_hydro_beta-prop_sf"/>
</dbReference>
<dbReference type="Pfam" id="PF04616">
    <property type="entry name" value="Glyco_hydro_43"/>
    <property type="match status" value="1"/>
</dbReference>
<evidence type="ECO:0000256" key="4">
    <source>
        <dbReference type="ARBA" id="ARBA00022801"/>
    </source>
</evidence>
<keyword evidence="3 7" id="KW-0732">Signal</keyword>
<dbReference type="InterPro" id="IPR008979">
    <property type="entry name" value="Galactose-bd-like_sf"/>
</dbReference>
<dbReference type="Gene3D" id="2.60.120.260">
    <property type="entry name" value="Galactose-binding domain-like"/>
    <property type="match status" value="2"/>
</dbReference>
<comment type="caution">
    <text evidence="9">The sequence shown here is derived from an EMBL/GenBank/DDBJ whole genome shotgun (WGS) entry which is preliminary data.</text>
</comment>
<evidence type="ECO:0000313" key="9">
    <source>
        <dbReference type="EMBL" id="MEY8244694.1"/>
    </source>
</evidence>
<dbReference type="InterPro" id="IPR006710">
    <property type="entry name" value="Glyco_hydro_43"/>
</dbReference>
<dbReference type="Gene3D" id="2.115.10.20">
    <property type="entry name" value="Glycosyl hydrolase domain, family 43"/>
    <property type="match status" value="1"/>
</dbReference>
<evidence type="ECO:0000256" key="2">
    <source>
        <dbReference type="ARBA" id="ARBA00022651"/>
    </source>
</evidence>
<dbReference type="CDD" id="cd08990">
    <property type="entry name" value="GH43_AXH_like"/>
    <property type="match status" value="1"/>
</dbReference>
<keyword evidence="6" id="KW-0326">Glycosidase</keyword>